<keyword evidence="1" id="KW-0808">Transferase</keyword>
<evidence type="ECO:0000259" key="2">
    <source>
        <dbReference type="Pfam" id="PF26334"/>
    </source>
</evidence>
<dbReference type="Proteomes" id="UP001254770">
    <property type="component" value="Unassembled WGS sequence"/>
</dbReference>
<evidence type="ECO:0000313" key="4">
    <source>
        <dbReference type="EMBL" id="MDT2546312.1"/>
    </source>
</evidence>
<dbReference type="AlphaFoldDB" id="A0AAW8TDE4"/>
<sequence>MSLNKWVTYIVEGQSVDSVSKARGDIATVAESIGYNKLYIYRYFDEREDERALTARIDGITAGVAKGDLIVYQYPSYNQFQFEQTFVDRVKQRGARLVLLIHDSELLRDNSFLKEIHLFNKADMLITHGEKMENKLRSFGILTPMIKKELFDYLIDEHQILFTSSLNRSLVFAGNLQKSVFLKDWRYQTGIDAFGLKGDIPLGETVNYKGVYSQPELLRRIPKDRFGIAWDNDLFQGGNYQEYTKYNSPHKVSLYVALGLPVIVWQDSAIADFVVKYRLGFAISSLSEIDPLMASIEEDELKQLKQRVNRFGCLLREGLFTKQVLIQVEHDILLKEME</sequence>
<evidence type="ECO:0000256" key="1">
    <source>
        <dbReference type="ARBA" id="ARBA00022679"/>
    </source>
</evidence>
<dbReference type="InterPro" id="IPR058592">
    <property type="entry name" value="Gtf3_C"/>
</dbReference>
<feature type="domain" description="Glucosyltransferase 3-like N-terminal" evidence="2">
    <location>
        <begin position="4"/>
        <end position="149"/>
    </location>
</feature>
<feature type="domain" description="Glucosyltransferase 3-like C-terminal" evidence="3">
    <location>
        <begin position="170"/>
        <end position="327"/>
    </location>
</feature>
<evidence type="ECO:0008006" key="6">
    <source>
        <dbReference type="Google" id="ProtNLM"/>
    </source>
</evidence>
<dbReference type="PIRSF" id="PIRSF007023">
    <property type="entry name" value="UDP-Galf_transf"/>
    <property type="match status" value="1"/>
</dbReference>
<dbReference type="Pfam" id="PF26334">
    <property type="entry name" value="Gtf3_N"/>
    <property type="match status" value="1"/>
</dbReference>
<dbReference type="Gene3D" id="3.40.50.2000">
    <property type="entry name" value="Glycogen Phosphorylase B"/>
    <property type="match status" value="2"/>
</dbReference>
<dbReference type="InterPro" id="IPR058591">
    <property type="entry name" value="Gtf3_N"/>
</dbReference>
<proteinExistence type="predicted"/>
<accession>A0AAW8TDE4</accession>
<dbReference type="Pfam" id="PF26337">
    <property type="entry name" value="Gtf3_C"/>
    <property type="match status" value="1"/>
</dbReference>
<reference evidence="4" key="1">
    <citation type="submission" date="2023-03" db="EMBL/GenBank/DDBJ databases">
        <authorList>
            <person name="Shen W."/>
            <person name="Cai J."/>
        </authorList>
    </citation>
    <scope>NUCLEOTIDE SEQUENCE</scope>
    <source>
        <strain evidence="4">Y15</strain>
    </source>
</reference>
<evidence type="ECO:0000313" key="5">
    <source>
        <dbReference type="Proteomes" id="UP001254770"/>
    </source>
</evidence>
<gene>
    <name evidence="4" type="ORF">P7D69_18355</name>
</gene>
<name>A0AAW8TDE4_9ENTE</name>
<evidence type="ECO:0000259" key="3">
    <source>
        <dbReference type="Pfam" id="PF26337"/>
    </source>
</evidence>
<organism evidence="4 5">
    <name type="scientific">Enterococcus raffinosus</name>
    <dbReference type="NCBI Taxonomy" id="71452"/>
    <lineage>
        <taxon>Bacteria</taxon>
        <taxon>Bacillati</taxon>
        <taxon>Bacillota</taxon>
        <taxon>Bacilli</taxon>
        <taxon>Lactobacillales</taxon>
        <taxon>Enterococcaceae</taxon>
        <taxon>Enterococcus</taxon>
    </lineage>
</organism>
<comment type="caution">
    <text evidence="4">The sequence shown here is derived from an EMBL/GenBank/DDBJ whole genome shotgun (WGS) entry which is preliminary data.</text>
</comment>
<dbReference type="EMBL" id="JARPXL010000027">
    <property type="protein sequence ID" value="MDT2546312.1"/>
    <property type="molecule type" value="Genomic_DNA"/>
</dbReference>
<dbReference type="RefSeq" id="WP_231371741.1">
    <property type="nucleotide sequence ID" value="NZ_CP104393.1"/>
</dbReference>
<protein>
    <recommendedName>
        <fullName evidence="6">Beta-1,6-galactofuranosyltransferase</fullName>
    </recommendedName>
</protein>